<evidence type="ECO:0000313" key="3">
    <source>
        <dbReference type="Proteomes" id="UP000092177"/>
    </source>
</evidence>
<feature type="compositionally biased region" description="Basic and acidic residues" evidence="1">
    <location>
        <begin position="64"/>
        <end position="75"/>
    </location>
</feature>
<name>A0A1B7XUV2_COLHI</name>
<protein>
    <submittedName>
        <fullName evidence="2">Uncharacterized protein</fullName>
    </submittedName>
</protein>
<comment type="caution">
    <text evidence="2">The sequence shown here is derived from an EMBL/GenBank/DDBJ whole genome shotgun (WGS) entry which is preliminary data.</text>
</comment>
<accession>A0A1B7XUV2</accession>
<keyword evidence="3" id="KW-1185">Reference proteome</keyword>
<feature type="region of interest" description="Disordered" evidence="1">
    <location>
        <begin position="1"/>
        <end position="82"/>
    </location>
</feature>
<feature type="compositionally biased region" description="Low complexity" evidence="1">
    <location>
        <begin position="1"/>
        <end position="12"/>
    </location>
</feature>
<sequence>MIDSTTTTTTSSMRAQAAARRHSNPSRPTRAGAYTGFGTSANSPSNARHDGRPVSDFRPSTCEAQRRDTGIKKQNDATPDDAVHAASYPGYLFHPATHYMQRIQLVTVYPPLSNRPTAAFLGICVRLLGRLIHNDRVLSAFALEQSPAAPLAPLKSPVAPTGQSVKSGHPQMHAHSGPHSLLPAGSNGYGTSTGDTNPKPYM</sequence>
<dbReference type="GeneID" id="28871728"/>
<gene>
    <name evidence="2" type="ORF">CH63R_12647</name>
</gene>
<feature type="region of interest" description="Disordered" evidence="1">
    <location>
        <begin position="151"/>
        <end position="202"/>
    </location>
</feature>
<dbReference type="RefSeq" id="XP_018152038.1">
    <property type="nucleotide sequence ID" value="XM_018307621.1"/>
</dbReference>
<dbReference type="VEuPathDB" id="FungiDB:CH63R_12647"/>
<dbReference type="AlphaFoldDB" id="A0A1B7XUV2"/>
<organism evidence="2 3">
    <name type="scientific">Colletotrichum higginsianum (strain IMI 349063)</name>
    <name type="common">Crucifer anthracnose fungus</name>
    <dbReference type="NCBI Taxonomy" id="759273"/>
    <lineage>
        <taxon>Eukaryota</taxon>
        <taxon>Fungi</taxon>
        <taxon>Dikarya</taxon>
        <taxon>Ascomycota</taxon>
        <taxon>Pezizomycotina</taxon>
        <taxon>Sordariomycetes</taxon>
        <taxon>Hypocreomycetidae</taxon>
        <taxon>Glomerellales</taxon>
        <taxon>Glomerellaceae</taxon>
        <taxon>Colletotrichum</taxon>
        <taxon>Colletotrichum destructivum species complex</taxon>
    </lineage>
</organism>
<evidence type="ECO:0000256" key="1">
    <source>
        <dbReference type="SAM" id="MobiDB-lite"/>
    </source>
</evidence>
<evidence type="ECO:0000313" key="2">
    <source>
        <dbReference type="EMBL" id="OBR03520.1"/>
    </source>
</evidence>
<feature type="compositionally biased region" description="Polar residues" evidence="1">
    <location>
        <begin position="37"/>
        <end position="46"/>
    </location>
</feature>
<dbReference type="KEGG" id="chig:CH63R_12647"/>
<dbReference type="Proteomes" id="UP000092177">
    <property type="component" value="Chromosome 9"/>
</dbReference>
<feature type="compositionally biased region" description="Low complexity" evidence="1">
    <location>
        <begin position="151"/>
        <end position="160"/>
    </location>
</feature>
<proteinExistence type="predicted"/>
<dbReference type="EMBL" id="LTAN01000009">
    <property type="protein sequence ID" value="OBR03520.1"/>
    <property type="molecule type" value="Genomic_DNA"/>
</dbReference>
<reference evidence="3" key="1">
    <citation type="journal article" date="2017" name="BMC Genomics">
        <title>Gapless genome assembly of Colletotrichum higginsianum reveals chromosome structure and association of transposable elements with secondary metabolite gene clusters.</title>
        <authorList>
            <person name="Dallery J.-F."/>
            <person name="Lapalu N."/>
            <person name="Zampounis A."/>
            <person name="Pigne S."/>
            <person name="Luyten I."/>
            <person name="Amselem J."/>
            <person name="Wittenberg A.H.J."/>
            <person name="Zhou S."/>
            <person name="de Queiroz M.V."/>
            <person name="Robin G.P."/>
            <person name="Auger A."/>
            <person name="Hainaut M."/>
            <person name="Henrissat B."/>
            <person name="Kim K.-T."/>
            <person name="Lee Y.-H."/>
            <person name="Lespinet O."/>
            <person name="Schwartz D.C."/>
            <person name="Thon M.R."/>
            <person name="O'Connell R.J."/>
        </authorList>
    </citation>
    <scope>NUCLEOTIDE SEQUENCE [LARGE SCALE GENOMIC DNA]</scope>
    <source>
        <strain evidence="3">IMI 349063</strain>
    </source>
</reference>